<feature type="region of interest" description="Disordered" evidence="4">
    <location>
        <begin position="1"/>
        <end position="20"/>
    </location>
</feature>
<evidence type="ECO:0000313" key="6">
    <source>
        <dbReference type="EMBL" id="AFE08992.1"/>
    </source>
</evidence>
<dbReference type="KEGG" id="ccx:COCOR_07135"/>
<dbReference type="InterPro" id="IPR027417">
    <property type="entry name" value="P-loop_NTPase"/>
</dbReference>
<dbReference type="GO" id="GO:0005524">
    <property type="term" value="F:ATP binding"/>
    <property type="evidence" value="ECO:0007669"/>
    <property type="project" value="UniProtKB-KW"/>
</dbReference>
<evidence type="ECO:0000256" key="4">
    <source>
        <dbReference type="SAM" id="MobiDB-lite"/>
    </source>
</evidence>
<proteinExistence type="inferred from homology"/>
<dbReference type="HOGENOM" id="CLU_806146_0_0_7"/>
<dbReference type="GO" id="GO:0005886">
    <property type="term" value="C:plasma membrane"/>
    <property type="evidence" value="ECO:0007669"/>
    <property type="project" value="TreeGrafter"/>
</dbReference>
<keyword evidence="2" id="KW-0547">Nucleotide-binding</keyword>
<accession>H8MHA2</accession>
<dbReference type="GO" id="GO:0016887">
    <property type="term" value="F:ATP hydrolysis activity"/>
    <property type="evidence" value="ECO:0007669"/>
    <property type="project" value="TreeGrafter"/>
</dbReference>
<dbReference type="eggNOG" id="COG2804">
    <property type="taxonomic scope" value="Bacteria"/>
</dbReference>
<feature type="compositionally biased region" description="Polar residues" evidence="4">
    <location>
        <begin position="1"/>
        <end position="12"/>
    </location>
</feature>
<reference evidence="6 7" key="1">
    <citation type="journal article" date="2012" name="J. Bacteriol.">
        <title>Complete Genome Sequence of the Fruiting Myxobacterium Corallococcus coralloides DSM 2259.</title>
        <authorList>
            <person name="Huntley S."/>
            <person name="Zhang Y."/>
            <person name="Treuner-Lange A."/>
            <person name="Kneip S."/>
            <person name="Sensen C.W."/>
            <person name="Sogaard-Andersen L."/>
        </authorList>
    </citation>
    <scope>NUCLEOTIDE SEQUENCE [LARGE SCALE GENOMIC DNA]</scope>
    <source>
        <strain evidence="7">ATCC 25202 / DSM 2259 / NBRC 100086 / M2</strain>
    </source>
</reference>
<evidence type="ECO:0000256" key="3">
    <source>
        <dbReference type="ARBA" id="ARBA00022840"/>
    </source>
</evidence>
<reference evidence="7" key="2">
    <citation type="submission" date="2012-03" db="EMBL/GenBank/DDBJ databases">
        <title>Genome sequence of the fruiting myxobacterium Corallococcus coralloides DSM 2259.</title>
        <authorList>
            <person name="Huntley S."/>
            <person name="Zhang Y."/>
            <person name="Treuner-Lange A."/>
            <person name="Sensen C.W."/>
            <person name="Sogaard-Andersen L."/>
        </authorList>
    </citation>
    <scope>NUCLEOTIDE SEQUENCE [LARGE SCALE GENOMIC DNA]</scope>
    <source>
        <strain evidence="7">ATCC 25202 / DSM 2259 / NBRC 100086 / M2</strain>
    </source>
</reference>
<gene>
    <name evidence="6" type="primary">gspE2</name>
    <name evidence="6" type="ordered locus">COCOR_07135</name>
</gene>
<dbReference type="SUPFAM" id="SSF52540">
    <property type="entry name" value="P-loop containing nucleoside triphosphate hydrolases"/>
    <property type="match status" value="1"/>
</dbReference>
<dbReference type="STRING" id="1144275.COCOR_07135"/>
<evidence type="ECO:0000256" key="2">
    <source>
        <dbReference type="ARBA" id="ARBA00022741"/>
    </source>
</evidence>
<dbReference type="InParanoid" id="H8MHA2"/>
<protein>
    <submittedName>
        <fullName evidence="6">General secretion pathway protein E</fullName>
    </submittedName>
</protein>
<evidence type="ECO:0000313" key="7">
    <source>
        <dbReference type="Proteomes" id="UP000007587"/>
    </source>
</evidence>
<dbReference type="PANTHER" id="PTHR30258:SF2">
    <property type="entry name" value="COMG OPERON PROTEIN 1"/>
    <property type="match status" value="1"/>
</dbReference>
<sequence>MPWSAPMTTPSPKSEAPATPDAVFASLLQKLGEAGRAPSGAVASPKTPETLAAALFDVAGRTGTAMFSVWAADDSDSVADEDEDADGDEARAETGGRVINAGITLFFIEKDTPGTVGLLGAERVPVRQPMAYELYRPLGKALAAHAKRGADPVMPDRGHVSFPVGAADPDIEFRVSFRDDALGLWTTVLARDRETRQAYPSITRLPLSAEHAAFLKGLFNRLDKSLFNGQLVMLTGASNTGRSTTLRAVMDALPDNVHALAAVEEPKGGPGGAIGVVKVSGELPLAQALRSFLRQDPDLVFADEVRTLEDMQMLCNAAFTGHATVCVLEAKTPEEGYAWLTEAMPGLPVHSLIVHHTRDAATGALSMTLHETKPTDDGNTLHVVSWARAS</sequence>
<dbReference type="AlphaFoldDB" id="H8MHA2"/>
<dbReference type="InterPro" id="IPR001482">
    <property type="entry name" value="T2SS/T4SS_dom"/>
</dbReference>
<feature type="domain" description="Bacterial type II secretion system protein E" evidence="5">
    <location>
        <begin position="225"/>
        <end position="331"/>
    </location>
</feature>
<name>H8MHA2_CORCM</name>
<evidence type="ECO:0000259" key="5">
    <source>
        <dbReference type="Pfam" id="PF00437"/>
    </source>
</evidence>
<comment type="similarity">
    <text evidence="1">Belongs to the GSP E family.</text>
</comment>
<dbReference type="Pfam" id="PF00437">
    <property type="entry name" value="T2SSE"/>
    <property type="match status" value="1"/>
</dbReference>
<dbReference type="Proteomes" id="UP000007587">
    <property type="component" value="Chromosome"/>
</dbReference>
<keyword evidence="7" id="KW-1185">Reference proteome</keyword>
<organism evidence="6 7">
    <name type="scientific">Corallococcus coralloides (strain ATCC 25202 / DSM 2259 / NBRC 100086 / M2)</name>
    <name type="common">Myxococcus coralloides</name>
    <dbReference type="NCBI Taxonomy" id="1144275"/>
    <lineage>
        <taxon>Bacteria</taxon>
        <taxon>Pseudomonadati</taxon>
        <taxon>Myxococcota</taxon>
        <taxon>Myxococcia</taxon>
        <taxon>Myxococcales</taxon>
        <taxon>Cystobacterineae</taxon>
        <taxon>Myxococcaceae</taxon>
        <taxon>Corallococcus</taxon>
    </lineage>
</organism>
<dbReference type="EMBL" id="CP003389">
    <property type="protein sequence ID" value="AFE08992.1"/>
    <property type="molecule type" value="Genomic_DNA"/>
</dbReference>
<evidence type="ECO:0000256" key="1">
    <source>
        <dbReference type="ARBA" id="ARBA00006611"/>
    </source>
</evidence>
<dbReference type="Gene3D" id="3.40.50.300">
    <property type="entry name" value="P-loop containing nucleotide triphosphate hydrolases"/>
    <property type="match status" value="1"/>
</dbReference>
<keyword evidence="3" id="KW-0067">ATP-binding</keyword>
<dbReference type="PANTHER" id="PTHR30258">
    <property type="entry name" value="TYPE II SECRETION SYSTEM PROTEIN GSPE-RELATED"/>
    <property type="match status" value="1"/>
</dbReference>